<accession>A0A6J5NU49</accession>
<reference evidence="1" key="1">
    <citation type="submission" date="2020-04" db="EMBL/GenBank/DDBJ databases">
        <authorList>
            <person name="Chiriac C."/>
            <person name="Salcher M."/>
            <person name="Ghai R."/>
            <person name="Kavagutti S V."/>
        </authorList>
    </citation>
    <scope>NUCLEOTIDE SEQUENCE</scope>
</reference>
<dbReference type="EMBL" id="LR796725">
    <property type="protein sequence ID" value="CAB4162507.1"/>
    <property type="molecule type" value="Genomic_DNA"/>
</dbReference>
<organism evidence="1">
    <name type="scientific">uncultured Caudovirales phage</name>
    <dbReference type="NCBI Taxonomy" id="2100421"/>
    <lineage>
        <taxon>Viruses</taxon>
        <taxon>Duplodnaviria</taxon>
        <taxon>Heunggongvirae</taxon>
        <taxon>Uroviricota</taxon>
        <taxon>Caudoviricetes</taxon>
        <taxon>Peduoviridae</taxon>
        <taxon>Maltschvirus</taxon>
        <taxon>Maltschvirus maltsch</taxon>
    </lineage>
</organism>
<protein>
    <submittedName>
        <fullName evidence="1">Uncharacterized protein</fullName>
    </submittedName>
</protein>
<name>A0A6J5NU49_9CAUD</name>
<sequence>MATTTINVTNQLQDLQSVTDEGNITTNDINLDNSALILENSSRLQSGTIDNGAGGGIARVCSIGYQDEWENGVQYFISQNSNQIVWANSINNTIPDANFDITMGYVPGSIFFDMNNQNKYQCTDNTDAAAVWVPFTEQIQSDWNQSDNTQADYIKNKPTIPSTLNYGLFAQTANSPTITGTTSELTLIDGGVGSLSVPANGFSVGDSFRLDMGGVMSAQNNNTITIRLKSGAVSLGSSGPLTMPAITNQVWFMTTTFTVRSIGAAGVASIVALTQFHILKLASGTQQGFAWNTVNSTTFDTTIGNTLNITAQWSSNNANNSIYSDIFTLSKTY</sequence>
<evidence type="ECO:0000313" key="1">
    <source>
        <dbReference type="EMBL" id="CAB4162507.1"/>
    </source>
</evidence>
<gene>
    <name evidence="1" type="ORF">UFOVP775_48</name>
</gene>
<proteinExistence type="predicted"/>